<accession>A0ABY7WQI4</accession>
<evidence type="ECO:0000313" key="7">
    <source>
        <dbReference type="EMBL" id="WDF82457.1"/>
    </source>
</evidence>
<dbReference type="GO" id="GO:0016787">
    <property type="term" value="F:hydrolase activity"/>
    <property type="evidence" value="ECO:0007669"/>
    <property type="project" value="UniProtKB-KW"/>
</dbReference>
<dbReference type="PANTHER" id="PTHR10353">
    <property type="entry name" value="GLYCOSYL HYDROLASE"/>
    <property type="match status" value="1"/>
</dbReference>
<organism evidence="7 8">
    <name type="scientific">Lacticaseibacillus pabuli</name>
    <dbReference type="NCBI Taxonomy" id="3025672"/>
    <lineage>
        <taxon>Bacteria</taxon>
        <taxon>Bacillati</taxon>
        <taxon>Bacillota</taxon>
        <taxon>Bacilli</taxon>
        <taxon>Lactobacillales</taxon>
        <taxon>Lactobacillaceae</taxon>
        <taxon>Lacticaseibacillus</taxon>
    </lineage>
</organism>
<dbReference type="InterPro" id="IPR017853">
    <property type="entry name" value="GH"/>
</dbReference>
<reference evidence="7 8" key="1">
    <citation type="submission" date="2023-02" db="EMBL/GenBank/DDBJ databases">
        <title>Genome sequence of Lacticaseibacillus sp. KACC 23028.</title>
        <authorList>
            <person name="Kim S."/>
            <person name="Heo J."/>
            <person name="Kwon S.-W."/>
        </authorList>
    </citation>
    <scope>NUCLEOTIDE SEQUENCE [LARGE SCALE GENOMIC DNA]</scope>
    <source>
        <strain evidence="7 8">KACC 23028</strain>
    </source>
</reference>
<proteinExistence type="inferred from homology"/>
<keyword evidence="3 6" id="KW-0326">Glycosidase</keyword>
<dbReference type="PRINTS" id="PR00131">
    <property type="entry name" value="GLHYDRLASE1"/>
</dbReference>
<evidence type="ECO:0000256" key="3">
    <source>
        <dbReference type="ARBA" id="ARBA00023295"/>
    </source>
</evidence>
<dbReference type="RefSeq" id="WP_274259928.1">
    <property type="nucleotide sequence ID" value="NZ_CP117884.1"/>
</dbReference>
<evidence type="ECO:0000256" key="1">
    <source>
        <dbReference type="ARBA" id="ARBA00010838"/>
    </source>
</evidence>
<comment type="similarity">
    <text evidence="1 5">Belongs to the glycosyl hydrolase 1 family.</text>
</comment>
<protein>
    <submittedName>
        <fullName evidence="7">Glycoside hydrolase family 1 protein</fullName>
    </submittedName>
</protein>
<dbReference type="InterPro" id="IPR001360">
    <property type="entry name" value="Glyco_hydro_1"/>
</dbReference>
<feature type="active site" description="Nucleophile" evidence="4">
    <location>
        <position position="368"/>
    </location>
</feature>
<evidence type="ECO:0000256" key="4">
    <source>
        <dbReference type="PROSITE-ProRule" id="PRU10055"/>
    </source>
</evidence>
<evidence type="ECO:0000256" key="2">
    <source>
        <dbReference type="ARBA" id="ARBA00022801"/>
    </source>
</evidence>
<dbReference type="InterPro" id="IPR033132">
    <property type="entry name" value="GH_1_N_CS"/>
</dbReference>
<name>A0ABY7WQI4_9LACO</name>
<dbReference type="SUPFAM" id="SSF51445">
    <property type="entry name" value="(Trans)glycosidases"/>
    <property type="match status" value="1"/>
</dbReference>
<sequence length="473" mass="53507">MASFPKNFLWGDAIAANQAEGAWQADGKGVDLADVISKGIMSGTPSSTIDPDTYYPSHEAIDFYHRYHDDLELMAGMGFKCFRTSISWSRIFPTGEETEPNEAGLAYYQDMFETMRKLGMEPVVTISHYETPLNLIDKYNGWDSKKLIPLYERYCKVIFERFGKLVHYWMTFNELNNVMTIPFAAGAIRVSGTPQHQLQQKYQAAHNMFVANAHANKLAKAIMPDAHMGIMVSMSGAVLYPATPNPADVFATMNLQRRSFFFADTQLNGEYPRYFERIKRENHLQLDITADELALIKQYPSEYLGFSYYRSSVYAAGVSTAGSTGGVLGEDNPYLEKSDWGWPIDPTGLRYLLNVLQDRYHKPLFIVENGLGDVDTVTADGHVHDQNRIKYLQDHVQAMNDAIEDGCDVMGYTWWGPIDIVSAGTGEMKKRYGFVYVDKDNEGRGTLKRIKKDSYDVYHEIIMTNGASVVDQK</sequence>
<evidence type="ECO:0000256" key="5">
    <source>
        <dbReference type="RuleBase" id="RU003690"/>
    </source>
</evidence>
<dbReference type="Pfam" id="PF00232">
    <property type="entry name" value="Glyco_hydro_1"/>
    <property type="match status" value="1"/>
</dbReference>
<evidence type="ECO:0000256" key="6">
    <source>
        <dbReference type="RuleBase" id="RU004468"/>
    </source>
</evidence>
<dbReference type="PROSITE" id="PS00572">
    <property type="entry name" value="GLYCOSYL_HYDROL_F1_1"/>
    <property type="match status" value="1"/>
</dbReference>
<dbReference type="EMBL" id="CP117884">
    <property type="protein sequence ID" value="WDF82457.1"/>
    <property type="molecule type" value="Genomic_DNA"/>
</dbReference>
<evidence type="ECO:0000313" key="8">
    <source>
        <dbReference type="Proteomes" id="UP001220377"/>
    </source>
</evidence>
<keyword evidence="8" id="KW-1185">Reference proteome</keyword>
<keyword evidence="2 6" id="KW-0378">Hydrolase</keyword>
<dbReference type="PANTHER" id="PTHR10353:SF122">
    <property type="entry name" value="6-PHOSPHO-BETA-GLUCOSIDASE ASCB-RELATED"/>
    <property type="match status" value="1"/>
</dbReference>
<dbReference type="PROSITE" id="PS00653">
    <property type="entry name" value="GLYCOSYL_HYDROL_F1_2"/>
    <property type="match status" value="1"/>
</dbReference>
<dbReference type="Proteomes" id="UP001220377">
    <property type="component" value="Chromosome"/>
</dbReference>
<dbReference type="InterPro" id="IPR018120">
    <property type="entry name" value="Glyco_hydro_1_AS"/>
</dbReference>
<dbReference type="Gene3D" id="3.20.20.80">
    <property type="entry name" value="Glycosidases"/>
    <property type="match status" value="1"/>
</dbReference>
<gene>
    <name evidence="7" type="ORF">PQ472_11270</name>
</gene>